<sequence>MDYLESLKKPNVTPVLESIKEITPSGGIMLGVAAHGFPNYFMLLGPNSPLAKSPLILCIEAQGHHIAKFLNWW</sequence>
<comment type="cofactor">
    <cofactor evidence="1">
        <name>FAD</name>
        <dbReference type="ChEBI" id="CHEBI:57692"/>
    </cofactor>
</comment>
<evidence type="ECO:0000313" key="5">
    <source>
        <dbReference type="EMBL" id="KAE8136694.1"/>
    </source>
</evidence>
<evidence type="ECO:0000256" key="2">
    <source>
        <dbReference type="ARBA" id="ARBA00010139"/>
    </source>
</evidence>
<dbReference type="GeneID" id="43638976"/>
<evidence type="ECO:0000256" key="1">
    <source>
        <dbReference type="ARBA" id="ARBA00001974"/>
    </source>
</evidence>
<dbReference type="RefSeq" id="XP_031912757.1">
    <property type="nucleotide sequence ID" value="XM_032054766.1"/>
</dbReference>
<reference evidence="5 6" key="1">
    <citation type="submission" date="2019-04" db="EMBL/GenBank/DDBJ databases">
        <title>Friends and foes A comparative genomics study of 23 Aspergillus species from section Flavi.</title>
        <authorList>
            <consortium name="DOE Joint Genome Institute"/>
            <person name="Kjaerbolling I."/>
            <person name="Vesth T."/>
            <person name="Frisvad J.C."/>
            <person name="Nybo J.L."/>
            <person name="Theobald S."/>
            <person name="Kildgaard S."/>
            <person name="Isbrandt T."/>
            <person name="Kuo A."/>
            <person name="Sato A."/>
            <person name="Lyhne E.K."/>
            <person name="Kogle M.E."/>
            <person name="Wiebenga A."/>
            <person name="Kun R.S."/>
            <person name="Lubbers R.J."/>
            <person name="Makela M.R."/>
            <person name="Barry K."/>
            <person name="Chovatia M."/>
            <person name="Clum A."/>
            <person name="Daum C."/>
            <person name="Haridas S."/>
            <person name="He G."/>
            <person name="LaButti K."/>
            <person name="Lipzen A."/>
            <person name="Mondo S."/>
            <person name="Riley R."/>
            <person name="Salamov A."/>
            <person name="Simmons B.A."/>
            <person name="Magnuson J.K."/>
            <person name="Henrissat B."/>
            <person name="Mortensen U.H."/>
            <person name="Larsen T.O."/>
            <person name="Devries R.P."/>
            <person name="Grigoriev I.V."/>
            <person name="Machida M."/>
            <person name="Baker S.E."/>
            <person name="Andersen M.R."/>
        </authorList>
    </citation>
    <scope>NUCLEOTIDE SEQUENCE [LARGE SCALE GENOMIC DNA]</scope>
    <source>
        <strain evidence="5 6">CBS 117625</strain>
    </source>
</reference>
<dbReference type="InterPro" id="IPR051209">
    <property type="entry name" value="FAD-bind_Monooxygenase_sf"/>
</dbReference>
<evidence type="ECO:0000256" key="4">
    <source>
        <dbReference type="ARBA" id="ARBA00022827"/>
    </source>
</evidence>
<gene>
    <name evidence="5" type="ORF">BDV38DRAFT_248918</name>
</gene>
<protein>
    <submittedName>
        <fullName evidence="5">Uncharacterized protein</fullName>
    </submittedName>
</protein>
<organism evidence="5 6">
    <name type="scientific">Aspergillus pseudotamarii</name>
    <dbReference type="NCBI Taxonomy" id="132259"/>
    <lineage>
        <taxon>Eukaryota</taxon>
        <taxon>Fungi</taxon>
        <taxon>Dikarya</taxon>
        <taxon>Ascomycota</taxon>
        <taxon>Pezizomycotina</taxon>
        <taxon>Eurotiomycetes</taxon>
        <taxon>Eurotiomycetidae</taxon>
        <taxon>Eurotiales</taxon>
        <taxon>Aspergillaceae</taxon>
        <taxon>Aspergillus</taxon>
        <taxon>Aspergillus subgen. Circumdati</taxon>
    </lineage>
</organism>
<comment type="similarity">
    <text evidence="2">Belongs to the FAD-binding monooxygenase family.</text>
</comment>
<keyword evidence="4" id="KW-0274">FAD</keyword>
<dbReference type="Gene3D" id="3.50.50.60">
    <property type="entry name" value="FAD/NAD(P)-binding domain"/>
    <property type="match status" value="1"/>
</dbReference>
<proteinExistence type="inferred from homology"/>
<dbReference type="PANTHER" id="PTHR42877">
    <property type="entry name" value="L-ORNITHINE N(5)-MONOOXYGENASE-RELATED"/>
    <property type="match status" value="1"/>
</dbReference>
<keyword evidence="6" id="KW-1185">Reference proteome</keyword>
<evidence type="ECO:0000256" key="3">
    <source>
        <dbReference type="ARBA" id="ARBA00022630"/>
    </source>
</evidence>
<evidence type="ECO:0000313" key="6">
    <source>
        <dbReference type="Proteomes" id="UP000325672"/>
    </source>
</evidence>
<dbReference type="PANTHER" id="PTHR42877:SF8">
    <property type="entry name" value="MONOOXYGENASE"/>
    <property type="match status" value="1"/>
</dbReference>
<keyword evidence="3" id="KW-0285">Flavoprotein</keyword>
<dbReference type="AlphaFoldDB" id="A0A5N6SU74"/>
<dbReference type="InterPro" id="IPR036188">
    <property type="entry name" value="FAD/NAD-bd_sf"/>
</dbReference>
<accession>A0A5N6SU74</accession>
<name>A0A5N6SU74_ASPPS</name>
<dbReference type="OrthoDB" id="74360at2759"/>
<dbReference type="Proteomes" id="UP000325672">
    <property type="component" value="Unassembled WGS sequence"/>
</dbReference>
<dbReference type="EMBL" id="ML743582">
    <property type="protein sequence ID" value="KAE8136694.1"/>
    <property type="molecule type" value="Genomic_DNA"/>
</dbReference>